<evidence type="ECO:0000256" key="2">
    <source>
        <dbReference type="ARBA" id="ARBA00022475"/>
    </source>
</evidence>
<feature type="transmembrane region" description="Helical" evidence="10">
    <location>
        <begin position="109"/>
        <end position="131"/>
    </location>
</feature>
<dbReference type="PANTHER" id="PTHR21137:SF35">
    <property type="entry name" value="ODORANT RECEPTOR 19A-RELATED"/>
    <property type="match status" value="1"/>
</dbReference>
<dbReference type="AlphaFoldDB" id="A0A6P3XLU4"/>
<dbReference type="KEGG" id="dqu:106746666"/>
<gene>
    <name evidence="12" type="primary">LOC106746666</name>
</gene>
<keyword evidence="9" id="KW-0807">Transducer</keyword>
<dbReference type="Proteomes" id="UP000515204">
    <property type="component" value="Unplaced"/>
</dbReference>
<keyword evidence="4 10" id="KW-0812">Transmembrane</keyword>
<evidence type="ECO:0000313" key="12">
    <source>
        <dbReference type="RefSeq" id="XP_014478949.1"/>
    </source>
</evidence>
<keyword evidence="7 10" id="KW-0472">Membrane</keyword>
<dbReference type="PANTHER" id="PTHR21137">
    <property type="entry name" value="ODORANT RECEPTOR"/>
    <property type="match status" value="1"/>
</dbReference>
<evidence type="ECO:0000256" key="5">
    <source>
        <dbReference type="ARBA" id="ARBA00022725"/>
    </source>
</evidence>
<organism evidence="11 12">
    <name type="scientific">Dinoponera quadriceps</name>
    <name type="common">South American ant</name>
    <dbReference type="NCBI Taxonomy" id="609295"/>
    <lineage>
        <taxon>Eukaryota</taxon>
        <taxon>Metazoa</taxon>
        <taxon>Ecdysozoa</taxon>
        <taxon>Arthropoda</taxon>
        <taxon>Hexapoda</taxon>
        <taxon>Insecta</taxon>
        <taxon>Pterygota</taxon>
        <taxon>Neoptera</taxon>
        <taxon>Endopterygota</taxon>
        <taxon>Hymenoptera</taxon>
        <taxon>Apocrita</taxon>
        <taxon>Aculeata</taxon>
        <taxon>Formicoidea</taxon>
        <taxon>Formicidae</taxon>
        <taxon>Ponerinae</taxon>
        <taxon>Ponerini</taxon>
        <taxon>Dinoponera</taxon>
    </lineage>
</organism>
<dbReference type="OrthoDB" id="7549277at2759"/>
<evidence type="ECO:0000256" key="10">
    <source>
        <dbReference type="SAM" id="Phobius"/>
    </source>
</evidence>
<evidence type="ECO:0000256" key="1">
    <source>
        <dbReference type="ARBA" id="ARBA00004651"/>
    </source>
</evidence>
<dbReference type="RefSeq" id="XP_014478949.1">
    <property type="nucleotide sequence ID" value="XM_014623463.1"/>
</dbReference>
<dbReference type="GeneID" id="106746666"/>
<proteinExistence type="predicted"/>
<evidence type="ECO:0000256" key="6">
    <source>
        <dbReference type="ARBA" id="ARBA00022989"/>
    </source>
</evidence>
<evidence type="ECO:0000256" key="3">
    <source>
        <dbReference type="ARBA" id="ARBA00022606"/>
    </source>
</evidence>
<dbReference type="GO" id="GO:0005549">
    <property type="term" value="F:odorant binding"/>
    <property type="evidence" value="ECO:0007669"/>
    <property type="project" value="InterPro"/>
</dbReference>
<name>A0A6P3XLU4_DINQU</name>
<reference evidence="12" key="1">
    <citation type="submission" date="2025-08" db="UniProtKB">
        <authorList>
            <consortium name="RefSeq"/>
        </authorList>
    </citation>
    <scope>IDENTIFICATION</scope>
</reference>
<feature type="transmembrane region" description="Helical" evidence="10">
    <location>
        <begin position="143"/>
        <end position="166"/>
    </location>
</feature>
<dbReference type="GO" id="GO:0005886">
    <property type="term" value="C:plasma membrane"/>
    <property type="evidence" value="ECO:0007669"/>
    <property type="project" value="UniProtKB-SubCell"/>
</dbReference>
<dbReference type="GO" id="GO:0004984">
    <property type="term" value="F:olfactory receptor activity"/>
    <property type="evidence" value="ECO:0007669"/>
    <property type="project" value="InterPro"/>
</dbReference>
<keyword evidence="6 10" id="KW-1133">Transmembrane helix</keyword>
<evidence type="ECO:0000256" key="9">
    <source>
        <dbReference type="ARBA" id="ARBA00023224"/>
    </source>
</evidence>
<evidence type="ECO:0000313" key="11">
    <source>
        <dbReference type="Proteomes" id="UP000515204"/>
    </source>
</evidence>
<evidence type="ECO:0000256" key="4">
    <source>
        <dbReference type="ARBA" id="ARBA00022692"/>
    </source>
</evidence>
<dbReference type="GO" id="GO:0007165">
    <property type="term" value="P:signal transduction"/>
    <property type="evidence" value="ECO:0007669"/>
    <property type="project" value="UniProtKB-KW"/>
</dbReference>
<keyword evidence="5" id="KW-0552">Olfaction</keyword>
<keyword evidence="11" id="KW-1185">Reference proteome</keyword>
<accession>A0A6P3XLU4</accession>
<evidence type="ECO:0000256" key="8">
    <source>
        <dbReference type="ARBA" id="ARBA00023170"/>
    </source>
</evidence>
<feature type="transmembrane region" description="Helical" evidence="10">
    <location>
        <begin position="76"/>
        <end position="97"/>
    </location>
</feature>
<evidence type="ECO:0000256" key="7">
    <source>
        <dbReference type="ARBA" id="ARBA00023136"/>
    </source>
</evidence>
<keyword evidence="8" id="KW-0675">Receptor</keyword>
<dbReference type="InterPro" id="IPR004117">
    <property type="entry name" value="7tm6_olfct_rcpt"/>
</dbReference>
<comment type="subcellular location">
    <subcellularLocation>
        <location evidence="1">Cell membrane</location>
        <topology evidence="1">Multi-pass membrane protein</topology>
    </subcellularLocation>
</comment>
<keyword evidence="2" id="KW-1003">Cell membrane</keyword>
<sequence>MATGTVFIMYTKYACGMFRIASYRIEQAMLHDIPWKIGLKEEIRIRKEIIYAVDIHRKAMKSIFQIVSLGGNIKELLLYFTYINVILIYMFLANYIAQEIMDHNHHLFVTVYNVHWYLAPLHIQRMILFLIQRSNKLFKISIGGIFIGSLESFASLISVSISYFTVMYSTQH</sequence>
<protein>
    <submittedName>
        <fullName evidence="12">Uncharacterized protein LOC106746666</fullName>
    </submittedName>
</protein>
<dbReference type="Pfam" id="PF02949">
    <property type="entry name" value="7tm_6"/>
    <property type="match status" value="1"/>
</dbReference>
<keyword evidence="3" id="KW-0716">Sensory transduction</keyword>